<reference evidence="12" key="1">
    <citation type="submission" date="2018-03" db="EMBL/GenBank/DDBJ databases">
        <authorList>
            <person name="Sun L."/>
            <person name="Liu H."/>
            <person name="Chen W."/>
            <person name="Huang K."/>
            <person name="Liu W."/>
            <person name="Gao X."/>
        </authorList>
    </citation>
    <scope>NUCLEOTIDE SEQUENCE [LARGE SCALE GENOMIC DNA]</scope>
    <source>
        <strain evidence="12">SH9</strain>
    </source>
</reference>
<evidence type="ECO:0000313" key="11">
    <source>
        <dbReference type="EMBL" id="PSC04013.1"/>
    </source>
</evidence>
<evidence type="ECO:0000256" key="6">
    <source>
        <dbReference type="ARBA" id="ARBA00022989"/>
    </source>
</evidence>
<name>A0A2T1HQT6_9HYPH</name>
<dbReference type="GO" id="GO:0016780">
    <property type="term" value="F:phosphotransferase activity, for other substituted phosphate groups"/>
    <property type="evidence" value="ECO:0007669"/>
    <property type="project" value="TreeGrafter"/>
</dbReference>
<dbReference type="GO" id="GO:0005886">
    <property type="term" value="C:plasma membrane"/>
    <property type="evidence" value="ECO:0007669"/>
    <property type="project" value="UniProtKB-SubCell"/>
</dbReference>
<evidence type="ECO:0000256" key="5">
    <source>
        <dbReference type="ARBA" id="ARBA00022692"/>
    </source>
</evidence>
<keyword evidence="5 9" id="KW-0812">Transmembrane</keyword>
<keyword evidence="6 9" id="KW-1133">Transmembrane helix</keyword>
<comment type="caution">
    <text evidence="11">The sequence shown here is derived from an EMBL/GenBank/DDBJ whole genome shotgun (WGS) entry which is preliminary data.</text>
</comment>
<organism evidence="11 12">
    <name type="scientific">Alsobacter soli</name>
    <dbReference type="NCBI Taxonomy" id="2109933"/>
    <lineage>
        <taxon>Bacteria</taxon>
        <taxon>Pseudomonadati</taxon>
        <taxon>Pseudomonadota</taxon>
        <taxon>Alphaproteobacteria</taxon>
        <taxon>Hyphomicrobiales</taxon>
        <taxon>Alsobacteraceae</taxon>
        <taxon>Alsobacter</taxon>
    </lineage>
</organism>
<comment type="similarity">
    <text evidence="2">Belongs to the bacterial sugar transferase family.</text>
</comment>
<evidence type="ECO:0000256" key="1">
    <source>
        <dbReference type="ARBA" id="ARBA00004236"/>
    </source>
</evidence>
<evidence type="ECO:0000259" key="10">
    <source>
        <dbReference type="Pfam" id="PF02397"/>
    </source>
</evidence>
<accession>A0A2T1HQT6</accession>
<dbReference type="EMBL" id="PVZS01000018">
    <property type="protein sequence ID" value="PSC04013.1"/>
    <property type="molecule type" value="Genomic_DNA"/>
</dbReference>
<dbReference type="AlphaFoldDB" id="A0A2T1HQT6"/>
<evidence type="ECO:0000256" key="9">
    <source>
        <dbReference type="SAM" id="Phobius"/>
    </source>
</evidence>
<dbReference type="PANTHER" id="PTHR30576">
    <property type="entry name" value="COLANIC BIOSYNTHESIS UDP-GLUCOSE LIPID CARRIER TRANSFERASE"/>
    <property type="match status" value="1"/>
</dbReference>
<dbReference type="GO" id="GO:0000271">
    <property type="term" value="P:polysaccharide biosynthetic process"/>
    <property type="evidence" value="ECO:0007669"/>
    <property type="project" value="UniProtKB-KW"/>
</dbReference>
<gene>
    <name evidence="11" type="ORF">SLNSH_16330</name>
</gene>
<evidence type="ECO:0000256" key="4">
    <source>
        <dbReference type="ARBA" id="ARBA00022679"/>
    </source>
</evidence>
<keyword evidence="8" id="KW-0270">Exopolysaccharide synthesis</keyword>
<dbReference type="PANTHER" id="PTHR30576:SF4">
    <property type="entry name" value="UNDECAPRENYL-PHOSPHATE GALACTOSE PHOSPHOTRANSFERASE"/>
    <property type="match status" value="1"/>
</dbReference>
<dbReference type="Pfam" id="PF02397">
    <property type="entry name" value="Bac_transf"/>
    <property type="match status" value="1"/>
</dbReference>
<evidence type="ECO:0000256" key="7">
    <source>
        <dbReference type="ARBA" id="ARBA00023136"/>
    </source>
</evidence>
<protein>
    <submittedName>
        <fullName evidence="11">Sugar transferase</fullName>
    </submittedName>
</protein>
<evidence type="ECO:0000256" key="3">
    <source>
        <dbReference type="ARBA" id="ARBA00022475"/>
    </source>
</evidence>
<keyword evidence="12" id="KW-1185">Reference proteome</keyword>
<dbReference type="InterPro" id="IPR003362">
    <property type="entry name" value="Bact_transf"/>
</dbReference>
<proteinExistence type="inferred from homology"/>
<evidence type="ECO:0000256" key="8">
    <source>
        <dbReference type="ARBA" id="ARBA00023169"/>
    </source>
</evidence>
<keyword evidence="3" id="KW-1003">Cell membrane</keyword>
<feature type="domain" description="Bacterial sugar transferase" evidence="10">
    <location>
        <begin position="66"/>
        <end position="257"/>
    </location>
</feature>
<dbReference type="Proteomes" id="UP000239772">
    <property type="component" value="Unassembled WGS sequence"/>
</dbReference>
<sequence length="263" mass="28941">MQDQPSSMLAVSAVTRTRVKEASALAPFATPSGVQGFDLAAEQTTTTAELARRGPDTGAAVGGWPKRVLDLAIALLALVLLLPIMLFIMALIRAKMGGPVIYSHTRVGQNGRPFSCLKFRTMVKDSDLALRRHLASDPAAAREWREFRKLHNDPRVTPLGAMLRKSSLDELPQLFNVLRGDMSCVGPRPVPADELERYGAHAADYARARPGLTGLWQTSGRNLRTYEERIALDCEYVQNWSLWSDVVILAKTIPAVMNFDETA</sequence>
<feature type="transmembrane region" description="Helical" evidence="9">
    <location>
        <begin position="71"/>
        <end position="92"/>
    </location>
</feature>
<evidence type="ECO:0000256" key="2">
    <source>
        <dbReference type="ARBA" id="ARBA00006464"/>
    </source>
</evidence>
<keyword evidence="7 9" id="KW-0472">Membrane</keyword>
<comment type="subcellular location">
    <subcellularLocation>
        <location evidence="1">Cell membrane</location>
    </subcellularLocation>
</comment>
<evidence type="ECO:0000313" key="12">
    <source>
        <dbReference type="Proteomes" id="UP000239772"/>
    </source>
</evidence>
<keyword evidence="4 11" id="KW-0808">Transferase</keyword>
<dbReference type="RefSeq" id="WP_106338092.1">
    <property type="nucleotide sequence ID" value="NZ_PVZS01000018.1"/>
</dbReference>